<dbReference type="PROSITE" id="PS00629">
    <property type="entry name" value="IMP_1"/>
    <property type="match status" value="1"/>
</dbReference>
<reference evidence="12 13" key="1">
    <citation type="submission" date="2018-06" db="EMBL/GenBank/DDBJ databases">
        <title>Genomic Encyclopedia of Type Strains, Phase III (KMG-III): the genomes of soil and plant-associated and newly described type strains.</title>
        <authorList>
            <person name="Whitman W."/>
        </authorList>
    </citation>
    <scope>NUCLEOTIDE SEQUENCE [LARGE SCALE GENOMIC DNA]</scope>
    <source>
        <strain evidence="12 13">CECT 7732</strain>
    </source>
</reference>
<evidence type="ECO:0000256" key="10">
    <source>
        <dbReference type="ARBA" id="ARBA00030730"/>
    </source>
</evidence>
<evidence type="ECO:0000256" key="11">
    <source>
        <dbReference type="PIRSR" id="PIRSR600760-2"/>
    </source>
</evidence>
<keyword evidence="8 11" id="KW-0460">Magnesium</keyword>
<evidence type="ECO:0000256" key="7">
    <source>
        <dbReference type="ARBA" id="ARBA00022814"/>
    </source>
</evidence>
<feature type="binding site" evidence="11">
    <location>
        <position position="89"/>
    </location>
    <ligand>
        <name>Mg(2+)</name>
        <dbReference type="ChEBI" id="CHEBI:18420"/>
        <label>1</label>
        <note>catalytic</note>
    </ligand>
</feature>
<dbReference type="GO" id="GO:0006020">
    <property type="term" value="P:inositol metabolic process"/>
    <property type="evidence" value="ECO:0007669"/>
    <property type="project" value="TreeGrafter"/>
</dbReference>
<keyword evidence="13" id="KW-1185">Reference proteome</keyword>
<feature type="binding site" evidence="11">
    <location>
        <position position="73"/>
    </location>
    <ligand>
        <name>Mg(2+)</name>
        <dbReference type="ChEBI" id="CHEBI:18420"/>
        <label>1</label>
        <note>catalytic</note>
    </ligand>
</feature>
<proteinExistence type="inferred from homology"/>
<dbReference type="PANTHER" id="PTHR20854">
    <property type="entry name" value="INOSITOL MONOPHOSPHATASE"/>
    <property type="match status" value="1"/>
</dbReference>
<accession>A0A366CUM7</accession>
<comment type="catalytic activity">
    <reaction evidence="1">
        <text>a myo-inositol phosphate + H2O = myo-inositol + phosphate</text>
        <dbReference type="Rhea" id="RHEA:24056"/>
        <dbReference type="ChEBI" id="CHEBI:15377"/>
        <dbReference type="ChEBI" id="CHEBI:17268"/>
        <dbReference type="ChEBI" id="CHEBI:43474"/>
        <dbReference type="ChEBI" id="CHEBI:84139"/>
        <dbReference type="EC" id="3.1.3.25"/>
    </reaction>
</comment>
<evidence type="ECO:0000313" key="13">
    <source>
        <dbReference type="Proteomes" id="UP000252086"/>
    </source>
</evidence>
<keyword evidence="6" id="KW-0378">Hydrolase</keyword>
<evidence type="ECO:0000313" key="12">
    <source>
        <dbReference type="EMBL" id="RBO78448.1"/>
    </source>
</evidence>
<dbReference type="Gene3D" id="3.30.540.10">
    <property type="entry name" value="Fructose-1,6-Bisphosphatase, subunit A, domain 1"/>
    <property type="match status" value="1"/>
</dbReference>
<feature type="binding site" evidence="11">
    <location>
        <position position="213"/>
    </location>
    <ligand>
        <name>Mg(2+)</name>
        <dbReference type="ChEBI" id="CHEBI:18420"/>
        <label>1</label>
        <note>catalytic</note>
    </ligand>
</feature>
<dbReference type="OrthoDB" id="9785695at2"/>
<dbReference type="AlphaFoldDB" id="A0A366CUM7"/>
<dbReference type="GO" id="GO:0031564">
    <property type="term" value="P:transcription antitermination"/>
    <property type="evidence" value="ECO:0007669"/>
    <property type="project" value="UniProtKB-KW"/>
</dbReference>
<keyword evidence="7" id="KW-0804">Transcription</keyword>
<evidence type="ECO:0000256" key="5">
    <source>
        <dbReference type="ARBA" id="ARBA00022723"/>
    </source>
</evidence>
<evidence type="ECO:0000256" key="4">
    <source>
        <dbReference type="ARBA" id="ARBA00013106"/>
    </source>
</evidence>
<organism evidence="12 13">
    <name type="scientific">Marinomonas aquiplantarum</name>
    <dbReference type="NCBI Taxonomy" id="491951"/>
    <lineage>
        <taxon>Bacteria</taxon>
        <taxon>Pseudomonadati</taxon>
        <taxon>Pseudomonadota</taxon>
        <taxon>Gammaproteobacteria</taxon>
        <taxon>Oceanospirillales</taxon>
        <taxon>Oceanospirillaceae</taxon>
        <taxon>Marinomonas</taxon>
    </lineage>
</organism>
<dbReference type="Proteomes" id="UP000252086">
    <property type="component" value="Unassembled WGS sequence"/>
</dbReference>
<feature type="binding site" evidence="11">
    <location>
        <position position="87"/>
    </location>
    <ligand>
        <name>Mg(2+)</name>
        <dbReference type="ChEBI" id="CHEBI:18420"/>
        <label>1</label>
        <note>catalytic</note>
    </ligand>
</feature>
<keyword evidence="7" id="KW-0805">Transcription regulation</keyword>
<dbReference type="Pfam" id="PF00459">
    <property type="entry name" value="Inositol_P"/>
    <property type="match status" value="1"/>
</dbReference>
<evidence type="ECO:0000256" key="1">
    <source>
        <dbReference type="ARBA" id="ARBA00001033"/>
    </source>
</evidence>
<comment type="similarity">
    <text evidence="3">Belongs to the inositol monophosphatase superfamily.</text>
</comment>
<dbReference type="PANTHER" id="PTHR20854:SF4">
    <property type="entry name" value="INOSITOL-1-MONOPHOSPHATASE-RELATED"/>
    <property type="match status" value="1"/>
</dbReference>
<evidence type="ECO:0000256" key="2">
    <source>
        <dbReference type="ARBA" id="ARBA00001946"/>
    </source>
</evidence>
<gene>
    <name evidence="12" type="ORF">DFP76_11636</name>
</gene>
<dbReference type="PRINTS" id="PR00377">
    <property type="entry name" value="IMPHPHTASES"/>
</dbReference>
<dbReference type="Gene3D" id="3.40.190.80">
    <property type="match status" value="1"/>
</dbReference>
<dbReference type="InterPro" id="IPR000760">
    <property type="entry name" value="Inositol_monophosphatase-like"/>
</dbReference>
<dbReference type="EC" id="3.1.3.25" evidence="4"/>
<feature type="binding site" evidence="11">
    <location>
        <position position="90"/>
    </location>
    <ligand>
        <name>Mg(2+)</name>
        <dbReference type="ChEBI" id="CHEBI:18420"/>
        <label>2</label>
    </ligand>
</feature>
<evidence type="ECO:0000256" key="6">
    <source>
        <dbReference type="ARBA" id="ARBA00022801"/>
    </source>
</evidence>
<dbReference type="EMBL" id="QNRF01000016">
    <property type="protein sequence ID" value="RBO78448.1"/>
    <property type="molecule type" value="Genomic_DNA"/>
</dbReference>
<dbReference type="RefSeq" id="WP_113875845.1">
    <property type="nucleotide sequence ID" value="NZ_QNRF01000016.1"/>
</dbReference>
<keyword evidence="7" id="KW-0889">Transcription antitermination</keyword>
<evidence type="ECO:0000256" key="8">
    <source>
        <dbReference type="ARBA" id="ARBA00022842"/>
    </source>
</evidence>
<comment type="caution">
    <text evidence="12">The sequence shown here is derived from an EMBL/GenBank/DDBJ whole genome shotgun (WGS) entry which is preliminary data.</text>
</comment>
<dbReference type="InterPro" id="IPR020583">
    <property type="entry name" value="Inositol_monoP_metal-BS"/>
</dbReference>
<dbReference type="SUPFAM" id="SSF56655">
    <property type="entry name" value="Carbohydrate phosphatase"/>
    <property type="match status" value="1"/>
</dbReference>
<name>A0A366CUM7_9GAMM</name>
<keyword evidence="5 11" id="KW-0479">Metal-binding</keyword>
<evidence type="ECO:0000256" key="9">
    <source>
        <dbReference type="ARBA" id="ARBA00023884"/>
    </source>
</evidence>
<comment type="cofactor">
    <cofactor evidence="2 11">
        <name>Mg(2+)</name>
        <dbReference type="ChEBI" id="CHEBI:18420"/>
    </cofactor>
</comment>
<dbReference type="FunFam" id="3.30.540.10:FF:000003">
    <property type="entry name" value="Inositol-1-monophosphatase"/>
    <property type="match status" value="1"/>
</dbReference>
<protein>
    <recommendedName>
        <fullName evidence="9">Nus factor SuhB</fullName>
        <ecNumber evidence="4">3.1.3.25</ecNumber>
    </recommendedName>
    <alternativeName>
        <fullName evidence="10">Inositol-1-monophosphatase</fullName>
    </alternativeName>
</protein>
<evidence type="ECO:0000256" key="3">
    <source>
        <dbReference type="ARBA" id="ARBA00009759"/>
    </source>
</evidence>
<dbReference type="GO" id="GO:0008934">
    <property type="term" value="F:inositol monophosphate 1-phosphatase activity"/>
    <property type="evidence" value="ECO:0007669"/>
    <property type="project" value="TreeGrafter"/>
</dbReference>
<dbReference type="GO" id="GO:0007165">
    <property type="term" value="P:signal transduction"/>
    <property type="evidence" value="ECO:0007669"/>
    <property type="project" value="TreeGrafter"/>
</dbReference>
<dbReference type="GO" id="GO:0046872">
    <property type="term" value="F:metal ion binding"/>
    <property type="evidence" value="ECO:0007669"/>
    <property type="project" value="UniProtKB-KW"/>
</dbReference>
<sequence>MNTLNDIESRASFLKNLIKKASARALEGYLNREAGSYDLKGPQDFLTETDLAVETMIRDEISRHFPEDAIIGEEGGGTPGHATWIIDPIDGTANFARGIPHFCVIICFCINGQAQLAAIAQPVSQELYFAQRGKGVTKNNQPISVAPTSDMTQAHVELGWSQRATTQAYLTAQDDLFKQGVSIRRGGSGGLGLAWVAEGRTDAYLEISMNTWDCIAGMLMVEEAGGQVGTWPNSLADLLDTGPVLACAPAIATQVCQVNFPNLALKDPS</sequence>